<dbReference type="EMBL" id="LGTL01000032">
    <property type="protein sequence ID" value="KPA73847.1"/>
    <property type="molecule type" value="Genomic_DNA"/>
</dbReference>
<proteinExistence type="predicted"/>
<evidence type="ECO:0000313" key="2">
    <source>
        <dbReference type="EMBL" id="KPA73847.1"/>
    </source>
</evidence>
<feature type="compositionally biased region" description="Polar residues" evidence="1">
    <location>
        <begin position="271"/>
        <end position="285"/>
    </location>
</feature>
<dbReference type="GeneID" id="26909768"/>
<sequence length="296" mass="32885">MPMLSDDSIALQDEWILQLGGTVSELQSVAGEACRHHEGYLAALGRMGELYAHCGRLMVRANNPVLAAPHLIDAAADARRVATQLQLSIDQWRHSSDELALRSFLQNQQAQWKMWEDEVQRSVAHHKRRLTHSRTIAEVRQNVKAAEKRNKYMGEELKFQLEQLEAARKPMDVKVQKEIEENAKLCSKDLIKFGIEFIDQMSKSGQMCAVSFQPIGFADVAVSAAKVVNGSASSRSAPTESVLGVVLHRPSPRDVVDDGAETVDGVSYTRSYTYQRDSTRSSQVAPSLLPNRPSTS</sequence>
<dbReference type="AlphaFoldDB" id="A0A0M9FQC6"/>
<keyword evidence="3" id="KW-1185">Reference proteome</keyword>
<comment type="caution">
    <text evidence="2">The sequence shown here is derived from an EMBL/GenBank/DDBJ whole genome shotgun (WGS) entry which is preliminary data.</text>
</comment>
<dbReference type="RefSeq" id="XP_015652286.1">
    <property type="nucleotide sequence ID" value="XM_015808966.1"/>
</dbReference>
<dbReference type="EMBL" id="LGTL01000032">
    <property type="protein sequence ID" value="KPA73846.1"/>
    <property type="molecule type" value="Genomic_DNA"/>
</dbReference>
<dbReference type="Proteomes" id="UP000037923">
    <property type="component" value="Unassembled WGS sequence"/>
</dbReference>
<dbReference type="EMBL" id="LGTL01000032">
    <property type="protein sequence ID" value="KPA73845.1"/>
    <property type="molecule type" value="Genomic_DNA"/>
</dbReference>
<reference evidence="2 3" key="1">
    <citation type="submission" date="2015-07" db="EMBL/GenBank/DDBJ databases">
        <title>High-quality genome of monoxenous trypanosomatid Leptomonas pyrrhocoris.</title>
        <authorList>
            <person name="Flegontov P."/>
            <person name="Butenko A."/>
            <person name="Firsov S."/>
            <person name="Vlcek C."/>
            <person name="Logacheva M.D."/>
            <person name="Field M."/>
            <person name="Filatov D."/>
            <person name="Flegontova O."/>
            <person name="Gerasimov E."/>
            <person name="Jackson A.P."/>
            <person name="Kelly S."/>
            <person name="Opperdoes F."/>
            <person name="O'Reilly A."/>
            <person name="Votypka J."/>
            <person name="Yurchenko V."/>
            <person name="Lukes J."/>
        </authorList>
    </citation>
    <scope>NUCLEOTIDE SEQUENCE [LARGE SCALE GENOMIC DNA]</scope>
    <source>
        <strain evidence="2">H10</strain>
    </source>
</reference>
<evidence type="ECO:0000313" key="3">
    <source>
        <dbReference type="Proteomes" id="UP000037923"/>
    </source>
</evidence>
<dbReference type="RefSeq" id="XP_015652284.1">
    <property type="nucleotide sequence ID" value="XM_015808964.1"/>
</dbReference>
<dbReference type="OrthoDB" id="10399815at2759"/>
<dbReference type="RefSeq" id="XP_015652285.1">
    <property type="nucleotide sequence ID" value="XM_015808965.1"/>
</dbReference>
<feature type="region of interest" description="Disordered" evidence="1">
    <location>
        <begin position="271"/>
        <end position="296"/>
    </location>
</feature>
<accession>A0A0M9FQC6</accession>
<dbReference type="OMA" id="MWEDEVR"/>
<name>A0A0M9FQC6_LEPPY</name>
<organism evidence="2 3">
    <name type="scientific">Leptomonas pyrrhocoris</name>
    <name type="common">Firebug parasite</name>
    <dbReference type="NCBI Taxonomy" id="157538"/>
    <lineage>
        <taxon>Eukaryota</taxon>
        <taxon>Discoba</taxon>
        <taxon>Euglenozoa</taxon>
        <taxon>Kinetoplastea</taxon>
        <taxon>Metakinetoplastina</taxon>
        <taxon>Trypanosomatida</taxon>
        <taxon>Trypanosomatidae</taxon>
        <taxon>Leishmaniinae</taxon>
        <taxon>Leptomonas</taxon>
    </lineage>
</organism>
<evidence type="ECO:0000256" key="1">
    <source>
        <dbReference type="SAM" id="MobiDB-lite"/>
    </source>
</evidence>
<gene>
    <name evidence="2" type="ORF">ABB37_09485</name>
</gene>
<dbReference type="VEuPathDB" id="TriTrypDB:LpyrH10_32_0180"/>
<protein>
    <submittedName>
        <fullName evidence="2">Uncharacterized protein</fullName>
    </submittedName>
</protein>